<dbReference type="Proteomes" id="UP001218188">
    <property type="component" value="Unassembled WGS sequence"/>
</dbReference>
<reference evidence="2" key="1">
    <citation type="submission" date="2023-03" db="EMBL/GenBank/DDBJ databases">
        <title>Massive genome expansion in bonnet fungi (Mycena s.s.) driven by repeated elements and novel gene families across ecological guilds.</title>
        <authorList>
            <consortium name="Lawrence Berkeley National Laboratory"/>
            <person name="Harder C.B."/>
            <person name="Miyauchi S."/>
            <person name="Viragh M."/>
            <person name="Kuo A."/>
            <person name="Thoen E."/>
            <person name="Andreopoulos B."/>
            <person name="Lu D."/>
            <person name="Skrede I."/>
            <person name="Drula E."/>
            <person name="Henrissat B."/>
            <person name="Morin E."/>
            <person name="Kohler A."/>
            <person name="Barry K."/>
            <person name="LaButti K."/>
            <person name="Morin E."/>
            <person name="Salamov A."/>
            <person name="Lipzen A."/>
            <person name="Mereny Z."/>
            <person name="Hegedus B."/>
            <person name="Baldrian P."/>
            <person name="Stursova M."/>
            <person name="Weitz H."/>
            <person name="Taylor A."/>
            <person name="Grigoriev I.V."/>
            <person name="Nagy L.G."/>
            <person name="Martin F."/>
            <person name="Kauserud H."/>
        </authorList>
    </citation>
    <scope>NUCLEOTIDE SEQUENCE</scope>
    <source>
        <strain evidence="2">CBHHK200</strain>
    </source>
</reference>
<feature type="compositionally biased region" description="Polar residues" evidence="1">
    <location>
        <begin position="126"/>
        <end position="140"/>
    </location>
</feature>
<feature type="region of interest" description="Disordered" evidence="1">
    <location>
        <begin position="1"/>
        <end position="72"/>
    </location>
</feature>
<feature type="compositionally biased region" description="Basic residues" evidence="1">
    <location>
        <begin position="209"/>
        <end position="221"/>
    </location>
</feature>
<evidence type="ECO:0000313" key="2">
    <source>
        <dbReference type="EMBL" id="KAJ7017494.1"/>
    </source>
</evidence>
<accession>A0AAD6RY05</accession>
<feature type="compositionally biased region" description="Basic and acidic residues" evidence="1">
    <location>
        <begin position="25"/>
        <end position="35"/>
    </location>
</feature>
<feature type="region of interest" description="Disordered" evidence="1">
    <location>
        <begin position="110"/>
        <end position="151"/>
    </location>
</feature>
<comment type="caution">
    <text evidence="2">The sequence shown here is derived from an EMBL/GenBank/DDBJ whole genome shotgun (WGS) entry which is preliminary data.</text>
</comment>
<protein>
    <submittedName>
        <fullName evidence="2">Uncharacterized protein</fullName>
    </submittedName>
</protein>
<proteinExistence type="predicted"/>
<evidence type="ECO:0000256" key="1">
    <source>
        <dbReference type="SAM" id="MobiDB-lite"/>
    </source>
</evidence>
<evidence type="ECO:0000313" key="3">
    <source>
        <dbReference type="Proteomes" id="UP001218188"/>
    </source>
</evidence>
<name>A0AAD6RY05_9AGAR</name>
<organism evidence="2 3">
    <name type="scientific">Mycena alexandri</name>
    <dbReference type="NCBI Taxonomy" id="1745969"/>
    <lineage>
        <taxon>Eukaryota</taxon>
        <taxon>Fungi</taxon>
        <taxon>Dikarya</taxon>
        <taxon>Basidiomycota</taxon>
        <taxon>Agaricomycotina</taxon>
        <taxon>Agaricomycetes</taxon>
        <taxon>Agaricomycetidae</taxon>
        <taxon>Agaricales</taxon>
        <taxon>Marasmiineae</taxon>
        <taxon>Mycenaceae</taxon>
        <taxon>Mycena</taxon>
    </lineage>
</organism>
<gene>
    <name evidence="2" type="ORF">C8F04DRAFT_1155730</name>
</gene>
<dbReference type="EMBL" id="JARJCM010000401">
    <property type="protein sequence ID" value="KAJ7017494.1"/>
    <property type="molecule type" value="Genomic_DNA"/>
</dbReference>
<sequence length="594" mass="65999">MYRGGNFNRRLRSHPTSSSYDENEDHSGSNDEEQYRQQYDLNRNGWHDPSAPLQHEPSNLEFSAGVDHRFGPGAPIQAGIPPRARAPNLAGDISDDERFGRLRQLASPRQYNPALGRGPPPPQVARASSLNFTPGANTEYNYRPPRAAHGDDQDDLIAQVRTLSLKQDEVEAKADYWMKRTQELESILEKSAVPSVPSERGGPAARGAIQKRKQQQTRSRARALNAPTEDADDYVPHLQREPEPVQSAVPAVPIEQIDLGLKSTELPTATLKKAKAVLQDEVSVTFKTVVGLGGDGWPDFSVQRFNEITNESYLNPAFEGMVTAPANRQLISTVAKQVFRKLSGGSHDWPLGLDVPGVQVTWDVHTLTEMAKTSFRSSKAAWRQHVDAEVAKRNEIHKQANRMRERRILKAERRANTKAISAYATKQKVPPQSVNELIHEQYMSDEASGPDEADDRGKDVWKTRMAFKAGCGDATEAALANLKFLEVLESPWRAAAITETMEELSANTTNVEAITEKTKFTYVRVRNTGRKSSRIPNRAPYNCAIDKDWLAANKDKPAYSDLLSDWGHWDGPEGFGVRGEAEAELEIEGDAVGH</sequence>
<dbReference type="AlphaFoldDB" id="A0AAD6RY05"/>
<feature type="region of interest" description="Disordered" evidence="1">
    <location>
        <begin position="192"/>
        <end position="229"/>
    </location>
</feature>
<keyword evidence="3" id="KW-1185">Reference proteome</keyword>